<keyword evidence="5" id="KW-0539">Nucleus</keyword>
<dbReference type="OrthoDB" id="532500at2759"/>
<reference evidence="7 8" key="1">
    <citation type="journal article" date="2018" name="Mol. Plant">
        <title>The genome of Artemisia annua provides insight into the evolution of Asteraceae family and artemisinin biosynthesis.</title>
        <authorList>
            <person name="Shen Q."/>
            <person name="Zhang L."/>
            <person name="Liao Z."/>
            <person name="Wang S."/>
            <person name="Yan T."/>
            <person name="Shi P."/>
            <person name="Liu M."/>
            <person name="Fu X."/>
            <person name="Pan Q."/>
            <person name="Wang Y."/>
            <person name="Lv Z."/>
            <person name="Lu X."/>
            <person name="Zhang F."/>
            <person name="Jiang W."/>
            <person name="Ma Y."/>
            <person name="Chen M."/>
            <person name="Hao X."/>
            <person name="Li L."/>
            <person name="Tang Y."/>
            <person name="Lv G."/>
            <person name="Zhou Y."/>
            <person name="Sun X."/>
            <person name="Brodelius P.E."/>
            <person name="Rose J.K.C."/>
            <person name="Tang K."/>
        </authorList>
    </citation>
    <scope>NUCLEOTIDE SEQUENCE [LARGE SCALE GENOMIC DNA]</scope>
    <source>
        <strain evidence="8">cv. Huhao1</strain>
        <tissue evidence="7">Leaf</tissue>
    </source>
</reference>
<gene>
    <name evidence="7" type="ORF">CTI12_AA341300</name>
</gene>
<keyword evidence="8" id="KW-1185">Reference proteome</keyword>
<evidence type="ECO:0000256" key="6">
    <source>
        <dbReference type="SAM" id="MobiDB-lite"/>
    </source>
</evidence>
<accession>A0A2U1MRW0</accession>
<dbReference type="GO" id="GO:0003677">
    <property type="term" value="F:DNA binding"/>
    <property type="evidence" value="ECO:0007669"/>
    <property type="project" value="InterPro"/>
</dbReference>
<dbReference type="Proteomes" id="UP000245207">
    <property type="component" value="Unassembled WGS sequence"/>
</dbReference>
<keyword evidence="3 7" id="KW-0240">DNA-directed RNA polymerase</keyword>
<comment type="caution">
    <text evidence="7">The sequence shown here is derived from an EMBL/GenBank/DDBJ whole genome shotgun (WGS) entry which is preliminary data.</text>
</comment>
<dbReference type="GO" id="GO:0000428">
    <property type="term" value="C:DNA-directed RNA polymerase complex"/>
    <property type="evidence" value="ECO:0007669"/>
    <property type="project" value="UniProtKB-KW"/>
</dbReference>
<comment type="subcellular location">
    <subcellularLocation>
        <location evidence="1">Nucleus</location>
        <location evidence="1">Nucleolus</location>
    </subcellularLocation>
</comment>
<comment type="similarity">
    <text evidence="2">Belongs to the eukaryotic RPA49/POLR1E RNA polymerase subunit family.</text>
</comment>
<feature type="region of interest" description="Disordered" evidence="6">
    <location>
        <begin position="1"/>
        <end position="25"/>
    </location>
</feature>
<evidence type="ECO:0000256" key="3">
    <source>
        <dbReference type="ARBA" id="ARBA00022478"/>
    </source>
</evidence>
<proteinExistence type="inferred from homology"/>
<dbReference type="EMBL" id="PKPP01004520">
    <property type="protein sequence ID" value="PWA63966.1"/>
    <property type="molecule type" value="Genomic_DNA"/>
</dbReference>
<dbReference type="GO" id="GO:0005730">
    <property type="term" value="C:nucleolus"/>
    <property type="evidence" value="ECO:0007669"/>
    <property type="project" value="UniProtKB-SubCell"/>
</dbReference>
<sequence>MAQQPQSSKHKKTHKPINVKIETLNPTPDKSLPIIGYFSSGYDPHNKKRKTEVKVMKHVKRSNRMQVVVSCDNNDKVKFVGTNCSGEATAQQVCSYSLGVLDKETGVLKILPIESNKVCF</sequence>
<evidence type="ECO:0000256" key="5">
    <source>
        <dbReference type="ARBA" id="ARBA00023242"/>
    </source>
</evidence>
<keyword evidence="4" id="KW-0804">Transcription</keyword>
<feature type="compositionally biased region" description="Basic residues" evidence="6">
    <location>
        <begin position="8"/>
        <end position="17"/>
    </location>
</feature>
<protein>
    <submittedName>
        <fullName evidence="7">DNA binding,DNA-directed RNA polymerase</fullName>
    </submittedName>
</protein>
<evidence type="ECO:0000256" key="1">
    <source>
        <dbReference type="ARBA" id="ARBA00004604"/>
    </source>
</evidence>
<evidence type="ECO:0000256" key="2">
    <source>
        <dbReference type="ARBA" id="ARBA00009430"/>
    </source>
</evidence>
<dbReference type="InterPro" id="IPR009668">
    <property type="entry name" value="RNA_pol-assoc_fac_A49-like"/>
</dbReference>
<evidence type="ECO:0000313" key="7">
    <source>
        <dbReference type="EMBL" id="PWA63966.1"/>
    </source>
</evidence>
<dbReference type="GO" id="GO:0006351">
    <property type="term" value="P:DNA-templated transcription"/>
    <property type="evidence" value="ECO:0007669"/>
    <property type="project" value="InterPro"/>
</dbReference>
<organism evidence="7 8">
    <name type="scientific">Artemisia annua</name>
    <name type="common">Sweet wormwood</name>
    <dbReference type="NCBI Taxonomy" id="35608"/>
    <lineage>
        <taxon>Eukaryota</taxon>
        <taxon>Viridiplantae</taxon>
        <taxon>Streptophyta</taxon>
        <taxon>Embryophyta</taxon>
        <taxon>Tracheophyta</taxon>
        <taxon>Spermatophyta</taxon>
        <taxon>Magnoliopsida</taxon>
        <taxon>eudicotyledons</taxon>
        <taxon>Gunneridae</taxon>
        <taxon>Pentapetalae</taxon>
        <taxon>asterids</taxon>
        <taxon>campanulids</taxon>
        <taxon>Asterales</taxon>
        <taxon>Asteraceae</taxon>
        <taxon>Asteroideae</taxon>
        <taxon>Anthemideae</taxon>
        <taxon>Artemisiinae</taxon>
        <taxon>Artemisia</taxon>
    </lineage>
</organism>
<name>A0A2U1MRW0_ARTAN</name>
<dbReference type="AlphaFoldDB" id="A0A2U1MRW0"/>
<dbReference type="STRING" id="35608.A0A2U1MRW0"/>
<dbReference type="PANTHER" id="PTHR14440">
    <property type="entry name" value="DNA-DIRECTED RNA POLYMERASE I SUBUNIT RPA49"/>
    <property type="match status" value="1"/>
</dbReference>
<evidence type="ECO:0000313" key="8">
    <source>
        <dbReference type="Proteomes" id="UP000245207"/>
    </source>
</evidence>
<evidence type="ECO:0000256" key="4">
    <source>
        <dbReference type="ARBA" id="ARBA00023163"/>
    </source>
</evidence>